<feature type="transmembrane region" description="Helical" evidence="12">
    <location>
        <begin position="386"/>
        <end position="410"/>
    </location>
</feature>
<dbReference type="SUPFAM" id="SSF51261">
    <property type="entry name" value="Duplicated hybrid motif"/>
    <property type="match status" value="1"/>
</dbReference>
<dbReference type="InterPro" id="IPR011297">
    <property type="entry name" value="PTS_IIABC_b_glu"/>
</dbReference>
<proteinExistence type="predicted"/>
<keyword evidence="2" id="KW-0813">Transport</keyword>
<dbReference type="eggNOG" id="COG1263">
    <property type="taxonomic scope" value="Bacteria"/>
</dbReference>
<sequence length="636" mass="66973">MKYETLASEIMEGVGGKSNISSVMHCATRLRFKLKDDARANATVLKNNPGVIMVVESGGQFQVVVGNHVSDVYQALLTVSGIEQDGDNAMTDEGKKGNLFERFIDIISGIFTPFIGVMAASGILKGFLALSLAIGFMQESGGTYKLLFAASDALFYFFPVILGYTSGKKFGGNPFTSMVIGATLVHPSMIAAFNTMQSADHQMLYFLGIPITFLNYSSSVIPIIFASWVASKLEKPLNAVLHANIRNFFTPLLCVVITVPLTFLLIGPSATWLSQTLAAGYQWLYSLNSLLAGAVMGAMWQVCVIFGLHWGFVPLMLNNLSVMGHDTLLPLLTPAVLGQAGATLGILLRTRDMKQKGIAGSAFSAAIFGITEPAVYGVTLPLRRPFIFGCIGGAIGAAIMGYFHTTIYSFGLPSIFTFTQIIPAAGIDSSFWAGVIGTLVAFFFAGIASWAVGIPSASVQSVPPAPLSASGDSGSTADIPDAAGVQDETLQSPLTGTAIPLESIDDRTFASGLMGSGIAIQPTEGRLYSPVAGTVASLFKTHHAIGLASAGGAEVLIHVGIDTVKLDGRHFTPHVNVGDQVSPGDLLLEFDQQAIAAEGYDTTTPIVITNSDDYASVLPMATGPVQAKTPLMALLN</sequence>
<dbReference type="PROSITE" id="PS51103">
    <property type="entry name" value="PTS_EIIC_TYPE_1"/>
    <property type="match status" value="1"/>
</dbReference>
<dbReference type="PANTHER" id="PTHR30175">
    <property type="entry name" value="PHOSPHOTRANSFERASE SYSTEM TRANSPORT PROTEIN"/>
    <property type="match status" value="1"/>
</dbReference>
<feature type="transmembrane region" description="Helical" evidence="12">
    <location>
        <begin position="175"/>
        <end position="193"/>
    </location>
</feature>
<feature type="domain" description="PTS EIIB type-1" evidence="14">
    <location>
        <begin position="4"/>
        <end position="86"/>
    </location>
</feature>
<dbReference type="GO" id="GO:0008982">
    <property type="term" value="F:protein-N(PI)-phosphohistidine-sugar phosphotransferase activity"/>
    <property type="evidence" value="ECO:0007669"/>
    <property type="project" value="InterPro"/>
</dbReference>
<dbReference type="PROSITE" id="PS51093">
    <property type="entry name" value="PTS_EIIA_TYPE_1"/>
    <property type="match status" value="1"/>
</dbReference>
<dbReference type="PANTHER" id="PTHR30175:SF1">
    <property type="entry name" value="PTS SYSTEM ARBUTIN-, CELLOBIOSE-, AND SALICIN-SPECIFIC EIIBC COMPONENT-RELATED"/>
    <property type="match status" value="1"/>
</dbReference>
<feature type="transmembrane region" description="Helical" evidence="12">
    <location>
        <begin position="431"/>
        <end position="452"/>
    </location>
</feature>
<dbReference type="eggNOG" id="COG2190">
    <property type="taxonomic scope" value="Bacteria"/>
</dbReference>
<feature type="transmembrane region" description="Helical" evidence="12">
    <location>
        <begin position="248"/>
        <end position="273"/>
    </location>
</feature>
<comment type="subcellular location">
    <subcellularLocation>
        <location evidence="1">Cell membrane</location>
        <topology evidence="1">Multi-pass membrane protein</topology>
    </subcellularLocation>
</comment>
<dbReference type="Pfam" id="PF00358">
    <property type="entry name" value="PTS_EIIA_1"/>
    <property type="match status" value="1"/>
</dbReference>
<feature type="transmembrane region" description="Helical" evidence="12">
    <location>
        <begin position="110"/>
        <end position="134"/>
    </location>
</feature>
<gene>
    <name evidence="16" type="ordered locus">Dd703_1667</name>
</gene>
<dbReference type="Gene3D" id="3.30.1360.60">
    <property type="entry name" value="Glucose permease domain IIB"/>
    <property type="match status" value="1"/>
</dbReference>
<evidence type="ECO:0000259" key="14">
    <source>
        <dbReference type="PROSITE" id="PS51098"/>
    </source>
</evidence>
<evidence type="ECO:0000256" key="4">
    <source>
        <dbReference type="ARBA" id="ARBA00022597"/>
    </source>
</evidence>
<keyword evidence="17" id="KW-1185">Reference proteome</keyword>
<dbReference type="CDD" id="cd00212">
    <property type="entry name" value="PTS_IIB_glc"/>
    <property type="match status" value="1"/>
</dbReference>
<evidence type="ECO:0000256" key="12">
    <source>
        <dbReference type="SAM" id="Phobius"/>
    </source>
</evidence>
<organism evidence="16 17">
    <name type="scientific">Musicola paradisiaca (strain Ech703)</name>
    <name type="common">Dickeya paradisiaca</name>
    <name type="synonym">Dickeya dadantii</name>
    <dbReference type="NCBI Taxonomy" id="579405"/>
    <lineage>
        <taxon>Bacteria</taxon>
        <taxon>Pseudomonadati</taxon>
        <taxon>Pseudomonadota</taxon>
        <taxon>Gammaproteobacteria</taxon>
        <taxon>Enterobacterales</taxon>
        <taxon>Pectobacteriaceae</taxon>
        <taxon>Musicola</taxon>
    </lineage>
</organism>
<evidence type="ECO:0000256" key="10">
    <source>
        <dbReference type="ARBA" id="ARBA00023136"/>
    </source>
</evidence>
<keyword evidence="5" id="KW-0808">Transferase</keyword>
<dbReference type="InterPro" id="IPR018113">
    <property type="entry name" value="PTrfase_EIIB_Cys"/>
</dbReference>
<dbReference type="GO" id="GO:0005886">
    <property type="term" value="C:plasma membrane"/>
    <property type="evidence" value="ECO:0007669"/>
    <property type="project" value="UniProtKB-SubCell"/>
</dbReference>
<feature type="domain" description="PTS EIIA type-1" evidence="13">
    <location>
        <begin position="506"/>
        <end position="610"/>
    </location>
</feature>
<dbReference type="NCBIfam" id="TIGR01995">
    <property type="entry name" value="PTS-II-ABC-beta"/>
    <property type="match status" value="1"/>
</dbReference>
<feature type="transmembrane region" description="Helical" evidence="12">
    <location>
        <begin position="285"/>
        <end position="308"/>
    </location>
</feature>
<dbReference type="GO" id="GO:0009401">
    <property type="term" value="P:phosphoenolpyruvate-dependent sugar phosphotransferase system"/>
    <property type="evidence" value="ECO:0007669"/>
    <property type="project" value="UniProtKB-KW"/>
</dbReference>
<evidence type="ECO:0000256" key="8">
    <source>
        <dbReference type="ARBA" id="ARBA00022777"/>
    </source>
</evidence>
<feature type="transmembrane region" description="Helical" evidence="12">
    <location>
        <begin position="146"/>
        <end position="163"/>
    </location>
</feature>
<dbReference type="PROSITE" id="PS51098">
    <property type="entry name" value="PTS_EIIB_TYPE_1"/>
    <property type="match status" value="1"/>
</dbReference>
<feature type="transmembrane region" description="Helical" evidence="12">
    <location>
        <begin position="205"/>
        <end position="228"/>
    </location>
</feature>
<accession>C6C490</accession>
<feature type="domain" description="PTS EIIC type-1" evidence="15">
    <location>
        <begin position="105"/>
        <end position="464"/>
    </location>
</feature>
<dbReference type="PROSITE" id="PS00371">
    <property type="entry name" value="PTS_EIIA_TYPE_1_HIS"/>
    <property type="match status" value="1"/>
</dbReference>
<dbReference type="AlphaFoldDB" id="C6C490"/>
<dbReference type="Pfam" id="PF00367">
    <property type="entry name" value="PTS_EIIB"/>
    <property type="match status" value="1"/>
</dbReference>
<evidence type="ECO:0000259" key="13">
    <source>
        <dbReference type="PROSITE" id="PS51093"/>
    </source>
</evidence>
<dbReference type="InterPro" id="IPR036878">
    <property type="entry name" value="Glu_permease_IIB"/>
</dbReference>
<dbReference type="NCBIfam" id="NF007335">
    <property type="entry name" value="PRK09824.1"/>
    <property type="match status" value="1"/>
</dbReference>
<evidence type="ECO:0000256" key="1">
    <source>
        <dbReference type="ARBA" id="ARBA00004651"/>
    </source>
</evidence>
<dbReference type="eggNOG" id="COG1264">
    <property type="taxonomic scope" value="Bacteria"/>
</dbReference>
<feature type="active site" description="Phosphocysteine intermediate; for EIIB activity" evidence="11">
    <location>
        <position position="26"/>
    </location>
</feature>
<evidence type="ECO:0000259" key="15">
    <source>
        <dbReference type="PROSITE" id="PS51103"/>
    </source>
</evidence>
<dbReference type="CDD" id="cd00210">
    <property type="entry name" value="PTS_IIA_glc"/>
    <property type="match status" value="1"/>
</dbReference>
<dbReference type="Proteomes" id="UP000002734">
    <property type="component" value="Chromosome"/>
</dbReference>
<dbReference type="EMBL" id="CP001654">
    <property type="protein sequence ID" value="ACS85464.1"/>
    <property type="molecule type" value="Genomic_DNA"/>
</dbReference>
<keyword evidence="10 12" id="KW-0472">Membrane</keyword>
<dbReference type="GO" id="GO:0016301">
    <property type="term" value="F:kinase activity"/>
    <property type="evidence" value="ECO:0007669"/>
    <property type="project" value="UniProtKB-KW"/>
</dbReference>
<dbReference type="FunFam" id="3.30.1360.60:FF:000001">
    <property type="entry name" value="PTS system glucose-specific IIBC component PtsG"/>
    <property type="match status" value="1"/>
</dbReference>
<dbReference type="InterPro" id="IPR001996">
    <property type="entry name" value="PTS_IIB_1"/>
</dbReference>
<evidence type="ECO:0000256" key="7">
    <source>
        <dbReference type="ARBA" id="ARBA00022692"/>
    </source>
</evidence>
<dbReference type="InterPro" id="IPR050558">
    <property type="entry name" value="PTS_Sugar-Specific_Components"/>
</dbReference>
<evidence type="ECO:0000256" key="3">
    <source>
        <dbReference type="ARBA" id="ARBA00022475"/>
    </source>
</evidence>
<evidence type="ECO:0000313" key="17">
    <source>
        <dbReference type="Proteomes" id="UP000002734"/>
    </source>
</evidence>
<feature type="transmembrane region" description="Helical" evidence="12">
    <location>
        <begin position="328"/>
        <end position="348"/>
    </location>
</feature>
<name>C6C490_MUSP7</name>
<keyword evidence="7 12" id="KW-0812">Transmembrane</keyword>
<keyword evidence="9 12" id="KW-1133">Transmembrane helix</keyword>
<dbReference type="InterPro" id="IPR013013">
    <property type="entry name" value="PTS_EIIC_1"/>
</dbReference>
<feature type="transmembrane region" description="Helical" evidence="12">
    <location>
        <begin position="360"/>
        <end position="380"/>
    </location>
</feature>
<keyword evidence="6" id="KW-0598">Phosphotransferase system</keyword>
<evidence type="ECO:0000313" key="16">
    <source>
        <dbReference type="EMBL" id="ACS85464.1"/>
    </source>
</evidence>
<dbReference type="Pfam" id="PF02378">
    <property type="entry name" value="PTS_EIIC"/>
    <property type="match status" value="1"/>
</dbReference>
<evidence type="ECO:0000256" key="2">
    <source>
        <dbReference type="ARBA" id="ARBA00022448"/>
    </source>
</evidence>
<evidence type="ECO:0000256" key="9">
    <source>
        <dbReference type="ARBA" id="ARBA00022989"/>
    </source>
</evidence>
<dbReference type="SUPFAM" id="SSF55604">
    <property type="entry name" value="Glucose permease domain IIB"/>
    <property type="match status" value="1"/>
</dbReference>
<dbReference type="RefSeq" id="WP_012765281.1">
    <property type="nucleotide sequence ID" value="NC_012880.1"/>
</dbReference>
<dbReference type="Gene3D" id="2.70.70.10">
    <property type="entry name" value="Glucose Permease (Domain IIA)"/>
    <property type="match status" value="1"/>
</dbReference>
<dbReference type="FunFam" id="2.70.70.10:FF:000001">
    <property type="entry name" value="PTS system glucose-specific IIA component"/>
    <property type="match status" value="1"/>
</dbReference>
<dbReference type="InterPro" id="IPR001127">
    <property type="entry name" value="PTS_EIIA_1_perm"/>
</dbReference>
<dbReference type="PROSITE" id="PS01035">
    <property type="entry name" value="PTS_EIIB_TYPE_1_CYS"/>
    <property type="match status" value="1"/>
</dbReference>
<dbReference type="InterPro" id="IPR003352">
    <property type="entry name" value="PTS_EIIC"/>
</dbReference>
<keyword evidence="4" id="KW-0762">Sugar transport</keyword>
<dbReference type="GO" id="GO:0015771">
    <property type="term" value="P:trehalose transport"/>
    <property type="evidence" value="ECO:0007669"/>
    <property type="project" value="TreeGrafter"/>
</dbReference>
<dbReference type="HOGENOM" id="CLU_012312_2_1_6"/>
<reference evidence="16" key="1">
    <citation type="submission" date="2009-06" db="EMBL/GenBank/DDBJ databases">
        <title>Complete sequence of Dickeya dadantii Ech703.</title>
        <authorList>
            <consortium name="US DOE Joint Genome Institute"/>
            <person name="Lucas S."/>
            <person name="Copeland A."/>
            <person name="Lapidus A."/>
            <person name="Glavina del Rio T."/>
            <person name="Dalin E."/>
            <person name="Tice H."/>
            <person name="Bruce D."/>
            <person name="Goodwin L."/>
            <person name="Pitluck S."/>
            <person name="Chertkov O."/>
            <person name="Brettin T."/>
            <person name="Detter J.C."/>
            <person name="Han C."/>
            <person name="Larimer F."/>
            <person name="Land M."/>
            <person name="Hauser L."/>
            <person name="Kyrpides N."/>
            <person name="Mikhailova N."/>
            <person name="Balakrishnan V."/>
            <person name="Glasner J."/>
            <person name="Perna N.T."/>
        </authorList>
    </citation>
    <scope>NUCLEOTIDE SEQUENCE [LARGE SCALE GENOMIC DNA]</scope>
    <source>
        <strain evidence="16">Ech703</strain>
    </source>
</reference>
<dbReference type="InterPro" id="IPR011055">
    <property type="entry name" value="Dup_hybrid_motif"/>
</dbReference>
<keyword evidence="3" id="KW-1003">Cell membrane</keyword>
<evidence type="ECO:0000256" key="5">
    <source>
        <dbReference type="ARBA" id="ARBA00022679"/>
    </source>
</evidence>
<protein>
    <submittedName>
        <fullName evidence="16">PTS system, beta-glucoside-specific IIABC subunit</fullName>
    </submittedName>
</protein>
<dbReference type="STRING" id="579405.Dd703_1667"/>
<keyword evidence="8" id="KW-0418">Kinase</keyword>
<dbReference type="GO" id="GO:0090589">
    <property type="term" value="F:protein-phosphocysteine-trehalose phosphotransferase system transporter activity"/>
    <property type="evidence" value="ECO:0007669"/>
    <property type="project" value="TreeGrafter"/>
</dbReference>
<evidence type="ECO:0000256" key="6">
    <source>
        <dbReference type="ARBA" id="ARBA00022683"/>
    </source>
</evidence>
<evidence type="ECO:0000256" key="11">
    <source>
        <dbReference type="PROSITE-ProRule" id="PRU00421"/>
    </source>
</evidence>
<dbReference type="NCBIfam" id="TIGR00830">
    <property type="entry name" value="PTBA"/>
    <property type="match status" value="1"/>
</dbReference>
<dbReference type="KEGG" id="dda:Dd703_1667"/>